<gene>
    <name evidence="1" type="ORF">PsorP6_007318</name>
</gene>
<sequence>MMKLLVLDSSPTLETQAKKLKEISGYSSVTFDQFLAKLKETNYLINVANEKWGGYNNFRNALSELQNLDPDQQKIISSDMYEQRRWHDEAKESTSLSIPLLQWQKGIGTSDCFRFKRRFL</sequence>
<name>A0ACC0WCE6_9STRA</name>
<proteinExistence type="predicted"/>
<accession>A0ACC0WCE6</accession>
<keyword evidence="2" id="KW-1185">Reference proteome</keyword>
<comment type="caution">
    <text evidence="1">The sequence shown here is derived from an EMBL/GenBank/DDBJ whole genome shotgun (WGS) entry which is preliminary data.</text>
</comment>
<evidence type="ECO:0000313" key="1">
    <source>
        <dbReference type="EMBL" id="KAI9916092.1"/>
    </source>
</evidence>
<organism evidence="1 2">
    <name type="scientific">Peronosclerospora sorghi</name>
    <dbReference type="NCBI Taxonomy" id="230839"/>
    <lineage>
        <taxon>Eukaryota</taxon>
        <taxon>Sar</taxon>
        <taxon>Stramenopiles</taxon>
        <taxon>Oomycota</taxon>
        <taxon>Peronosporomycetes</taxon>
        <taxon>Peronosporales</taxon>
        <taxon>Peronosporaceae</taxon>
        <taxon>Peronosclerospora</taxon>
    </lineage>
</organism>
<evidence type="ECO:0000313" key="2">
    <source>
        <dbReference type="Proteomes" id="UP001163321"/>
    </source>
</evidence>
<protein>
    <submittedName>
        <fullName evidence="1">Uncharacterized protein</fullName>
    </submittedName>
</protein>
<dbReference type="EMBL" id="CM047582">
    <property type="protein sequence ID" value="KAI9916092.1"/>
    <property type="molecule type" value="Genomic_DNA"/>
</dbReference>
<dbReference type="Proteomes" id="UP001163321">
    <property type="component" value="Chromosome 3"/>
</dbReference>
<reference evidence="1 2" key="1">
    <citation type="journal article" date="2022" name="bioRxiv">
        <title>The genome of the oomycete Peronosclerospora sorghi, a cosmopolitan pathogen of maize and sorghum, is inflated with dispersed pseudogenes.</title>
        <authorList>
            <person name="Fletcher K."/>
            <person name="Martin F."/>
            <person name="Isakeit T."/>
            <person name="Cavanaugh K."/>
            <person name="Magill C."/>
            <person name="Michelmore R."/>
        </authorList>
    </citation>
    <scope>NUCLEOTIDE SEQUENCE [LARGE SCALE GENOMIC DNA]</scope>
    <source>
        <strain evidence="1">P6</strain>
    </source>
</reference>